<accession>A0A5D0MNG0</accession>
<evidence type="ECO:0000313" key="5">
    <source>
        <dbReference type="EMBL" id="TYB33475.1"/>
    </source>
</evidence>
<evidence type="ECO:0000256" key="4">
    <source>
        <dbReference type="SAM" id="SignalP"/>
    </source>
</evidence>
<gene>
    <name evidence="5" type="ORF">FXF49_06080</name>
</gene>
<dbReference type="InterPro" id="IPR050492">
    <property type="entry name" value="Bact_metal-bind_prot9"/>
</dbReference>
<dbReference type="InterPro" id="IPR006127">
    <property type="entry name" value="ZnuA-like"/>
</dbReference>
<dbReference type="SUPFAM" id="SSF53807">
    <property type="entry name" value="Helical backbone' metal receptor"/>
    <property type="match status" value="1"/>
</dbReference>
<dbReference type="PANTHER" id="PTHR42953">
    <property type="entry name" value="HIGH-AFFINITY ZINC UPTAKE SYSTEM PROTEIN ZNUA-RELATED"/>
    <property type="match status" value="1"/>
</dbReference>
<evidence type="ECO:0000256" key="1">
    <source>
        <dbReference type="ARBA" id="ARBA00011028"/>
    </source>
</evidence>
<dbReference type="Gene3D" id="3.40.50.1980">
    <property type="entry name" value="Nitrogenase molybdenum iron protein domain"/>
    <property type="match status" value="2"/>
</dbReference>
<evidence type="ECO:0000313" key="6">
    <source>
        <dbReference type="Proteomes" id="UP000323337"/>
    </source>
</evidence>
<name>A0A5D0MNG0_FLESI</name>
<organism evidence="5 6">
    <name type="scientific">Flexistipes sinusarabici</name>
    <dbReference type="NCBI Taxonomy" id="2352"/>
    <lineage>
        <taxon>Bacteria</taxon>
        <taxon>Pseudomonadati</taxon>
        <taxon>Deferribacterota</taxon>
        <taxon>Deferribacteres</taxon>
        <taxon>Deferribacterales</taxon>
        <taxon>Flexistipitaceae</taxon>
        <taxon>Flexistipes</taxon>
    </lineage>
</organism>
<protein>
    <recommendedName>
        <fullName evidence="7">ABC-type metal ion transporter, periplasmic subunit</fullName>
    </recommendedName>
</protein>
<evidence type="ECO:0000256" key="2">
    <source>
        <dbReference type="ARBA" id="ARBA00022448"/>
    </source>
</evidence>
<proteinExistence type="inferred from homology"/>
<dbReference type="Proteomes" id="UP000323337">
    <property type="component" value="Unassembled WGS sequence"/>
</dbReference>
<dbReference type="Pfam" id="PF01297">
    <property type="entry name" value="ZnuA"/>
    <property type="match status" value="1"/>
</dbReference>
<evidence type="ECO:0008006" key="7">
    <source>
        <dbReference type="Google" id="ProtNLM"/>
    </source>
</evidence>
<dbReference type="GO" id="GO:0030001">
    <property type="term" value="P:metal ion transport"/>
    <property type="evidence" value="ECO:0007669"/>
    <property type="project" value="InterPro"/>
</dbReference>
<dbReference type="RefSeq" id="WP_303701022.1">
    <property type="nucleotide sequence ID" value="NZ_VSIV01000140.1"/>
</dbReference>
<feature type="signal peptide" evidence="4">
    <location>
        <begin position="1"/>
        <end position="22"/>
    </location>
</feature>
<dbReference type="AlphaFoldDB" id="A0A5D0MNG0"/>
<keyword evidence="3 4" id="KW-0732">Signal</keyword>
<evidence type="ECO:0000256" key="3">
    <source>
        <dbReference type="ARBA" id="ARBA00022729"/>
    </source>
</evidence>
<comment type="caution">
    <text evidence="5">The sequence shown here is derived from an EMBL/GenBank/DDBJ whole genome shotgun (WGS) entry which is preliminary data.</text>
</comment>
<keyword evidence="2" id="KW-0813">Transport</keyword>
<reference evidence="5 6" key="1">
    <citation type="submission" date="2019-08" db="EMBL/GenBank/DDBJ databases">
        <title>Genomic characterization of a novel candidate phylum (ARYD3) from a high temperature, high salinity tertiary oil reservoir in north central Oklahoma, USA.</title>
        <authorList>
            <person name="Youssef N.H."/>
            <person name="Yadav A."/>
            <person name="Elshahed M.S."/>
        </authorList>
    </citation>
    <scope>NUCLEOTIDE SEQUENCE [LARGE SCALE GENOMIC DNA]</scope>
    <source>
        <strain evidence="5">ARYD1</strain>
    </source>
</reference>
<feature type="chain" id="PRO_5022965313" description="ABC-type metal ion transporter, periplasmic subunit" evidence="4">
    <location>
        <begin position="23"/>
        <end position="275"/>
    </location>
</feature>
<comment type="similarity">
    <text evidence="1">Belongs to the bacterial solute-binding protein 9 family.</text>
</comment>
<dbReference type="GO" id="GO:0046872">
    <property type="term" value="F:metal ion binding"/>
    <property type="evidence" value="ECO:0007669"/>
    <property type="project" value="InterPro"/>
</dbReference>
<dbReference type="PANTHER" id="PTHR42953:SF3">
    <property type="entry name" value="HIGH-AFFINITY ZINC UPTAKE SYSTEM PROTEIN ZNUA"/>
    <property type="match status" value="1"/>
</dbReference>
<sequence length="275" mass="31183">MKNKKYFLLITIFLLQSTLTFASKPVKIAVSIPPVAFIVQEIGGDKTDVLTMVPSDSNPHLYEPSVRRMISFSESSHFFSIGSDFEKVWLDRLLSLNDNMKVLNIAQDVPVTSGLKDPHIWMSPSNVKKMAEEVLSELSKIQPADKSFFKSNYDSFAAKLDNIINKISNITKKCETDKFLTAHPVLGYFASEFHLKQIAVEKHGREPSARYLSSLMETIKEGKINFIFSQPQVSQQYVEVIVEETGVAVEIIDPLSNNLFIIFENIMSVFNKYCR</sequence>
<dbReference type="EMBL" id="VSIV01000140">
    <property type="protein sequence ID" value="TYB33475.1"/>
    <property type="molecule type" value="Genomic_DNA"/>
</dbReference>